<keyword evidence="3" id="KW-1185">Reference proteome</keyword>
<feature type="transmembrane region" description="Helical" evidence="1">
    <location>
        <begin position="12"/>
        <end position="31"/>
    </location>
</feature>
<protein>
    <submittedName>
        <fullName evidence="2">Uncharacterized protein</fullName>
    </submittedName>
</protein>
<proteinExistence type="predicted"/>
<accession>A0A061FF97</accession>
<feature type="transmembrane region" description="Helical" evidence="1">
    <location>
        <begin position="139"/>
        <end position="169"/>
    </location>
</feature>
<evidence type="ECO:0000313" key="2">
    <source>
        <dbReference type="EMBL" id="EOY15696.1"/>
    </source>
</evidence>
<dbReference type="Gramene" id="EOY15696">
    <property type="protein sequence ID" value="EOY15696"/>
    <property type="gene ID" value="TCM_034683"/>
</dbReference>
<dbReference type="InParanoid" id="A0A061FF97"/>
<feature type="transmembrane region" description="Helical" evidence="1">
    <location>
        <begin position="51"/>
        <end position="80"/>
    </location>
</feature>
<dbReference type="EMBL" id="CM001886">
    <property type="protein sequence ID" value="EOY15696.1"/>
    <property type="molecule type" value="Genomic_DNA"/>
</dbReference>
<gene>
    <name evidence="2" type="ORF">TCM_034683</name>
</gene>
<dbReference type="HOGENOM" id="CLU_102386_0_0_1"/>
<evidence type="ECO:0000313" key="3">
    <source>
        <dbReference type="Proteomes" id="UP000026915"/>
    </source>
</evidence>
<evidence type="ECO:0000256" key="1">
    <source>
        <dbReference type="SAM" id="Phobius"/>
    </source>
</evidence>
<sequence>MKHERKFHEVIFLSLGFYLASILFGSMWFMILPKMDTKHLKESLGQILLVLVSYFMFGIVVGLILPLVSMMGCASLTSLFNYPSELYSSDNAECKETRFPVWFTAPAYILCCILIRISWTLLNDYCGKLLKRPEEDGFLVVVPIISYSLGFTHSLVLALCFGFCILWEIAKKSSKSVKMSPISDIESVQSKS</sequence>
<keyword evidence="1" id="KW-0812">Transmembrane</keyword>
<keyword evidence="1" id="KW-1133">Transmembrane helix</keyword>
<keyword evidence="1" id="KW-0472">Membrane</keyword>
<name>A0A061FF97_THECC</name>
<reference evidence="2 3" key="1">
    <citation type="journal article" date="2013" name="Genome Biol.">
        <title>The genome sequence of the most widely cultivated cacao type and its use to identify candidate genes regulating pod color.</title>
        <authorList>
            <person name="Motamayor J.C."/>
            <person name="Mockaitis K."/>
            <person name="Schmutz J."/>
            <person name="Haiminen N."/>
            <person name="Iii D.L."/>
            <person name="Cornejo O."/>
            <person name="Findley S.D."/>
            <person name="Zheng P."/>
            <person name="Utro F."/>
            <person name="Royaert S."/>
            <person name="Saski C."/>
            <person name="Jenkins J."/>
            <person name="Podicheti R."/>
            <person name="Zhao M."/>
            <person name="Scheffler B.E."/>
            <person name="Stack J.C."/>
            <person name="Feltus F.A."/>
            <person name="Mustiga G.M."/>
            <person name="Amores F."/>
            <person name="Phillips W."/>
            <person name="Marelli J.P."/>
            <person name="May G.D."/>
            <person name="Shapiro H."/>
            <person name="Ma J."/>
            <person name="Bustamante C.D."/>
            <person name="Schnell R.J."/>
            <person name="Main D."/>
            <person name="Gilbert D."/>
            <person name="Parida L."/>
            <person name="Kuhn D.N."/>
        </authorList>
    </citation>
    <scope>NUCLEOTIDE SEQUENCE [LARGE SCALE GENOMIC DNA]</scope>
    <source>
        <strain evidence="3">cv. Matina 1-6</strain>
    </source>
</reference>
<dbReference type="AlphaFoldDB" id="A0A061FF97"/>
<feature type="transmembrane region" description="Helical" evidence="1">
    <location>
        <begin position="101"/>
        <end position="119"/>
    </location>
</feature>
<dbReference type="Proteomes" id="UP000026915">
    <property type="component" value="Chromosome 8"/>
</dbReference>
<organism evidence="2 3">
    <name type="scientific">Theobroma cacao</name>
    <name type="common">Cacao</name>
    <name type="synonym">Cocoa</name>
    <dbReference type="NCBI Taxonomy" id="3641"/>
    <lineage>
        <taxon>Eukaryota</taxon>
        <taxon>Viridiplantae</taxon>
        <taxon>Streptophyta</taxon>
        <taxon>Embryophyta</taxon>
        <taxon>Tracheophyta</taxon>
        <taxon>Spermatophyta</taxon>
        <taxon>Magnoliopsida</taxon>
        <taxon>eudicotyledons</taxon>
        <taxon>Gunneridae</taxon>
        <taxon>Pentapetalae</taxon>
        <taxon>rosids</taxon>
        <taxon>malvids</taxon>
        <taxon>Malvales</taxon>
        <taxon>Malvaceae</taxon>
        <taxon>Byttnerioideae</taxon>
        <taxon>Theobroma</taxon>
    </lineage>
</organism>